<evidence type="ECO:0000313" key="2">
    <source>
        <dbReference type="EMBL" id="AUG57200.1"/>
    </source>
</evidence>
<evidence type="ECO:0000256" key="1">
    <source>
        <dbReference type="SAM" id="Phobius"/>
    </source>
</evidence>
<keyword evidence="1" id="KW-0472">Membrane</keyword>
<evidence type="ECO:0000313" key="3">
    <source>
        <dbReference type="Proteomes" id="UP000233534"/>
    </source>
</evidence>
<dbReference type="Proteomes" id="UP000233534">
    <property type="component" value="Chromosome"/>
</dbReference>
<gene>
    <name evidence="2" type="ORF">HVS_06370</name>
</gene>
<dbReference type="KEGG" id="hsc:HVS_06370"/>
<feature type="transmembrane region" description="Helical" evidence="1">
    <location>
        <begin position="20"/>
        <end position="44"/>
    </location>
</feature>
<keyword evidence="3" id="KW-1185">Reference proteome</keyword>
<dbReference type="RefSeq" id="WP_169926536.1">
    <property type="nucleotide sequence ID" value="NZ_CP025197.1"/>
</dbReference>
<protein>
    <submittedName>
        <fullName evidence="2">Uncharacterized protein</fullName>
    </submittedName>
</protein>
<proteinExistence type="predicted"/>
<dbReference type="AlphaFoldDB" id="A0A2K9ENY4"/>
<accession>A0A2K9ENY4</accession>
<dbReference type="EMBL" id="CP025197">
    <property type="protein sequence ID" value="AUG57200.1"/>
    <property type="molecule type" value="Genomic_DNA"/>
</dbReference>
<sequence>MRKKRVDKFKKLRRKRYKKVLLYLFVLPAISIFLGYIIRTVFILPLMKVK</sequence>
<keyword evidence="1" id="KW-1133">Transmembrane helix</keyword>
<organism evidence="2 3">
    <name type="scientific">Acetivibrio saccincola</name>
    <dbReference type="NCBI Taxonomy" id="1677857"/>
    <lineage>
        <taxon>Bacteria</taxon>
        <taxon>Bacillati</taxon>
        <taxon>Bacillota</taxon>
        <taxon>Clostridia</taxon>
        <taxon>Eubacteriales</taxon>
        <taxon>Oscillospiraceae</taxon>
        <taxon>Acetivibrio</taxon>
    </lineage>
</organism>
<keyword evidence="1" id="KW-0812">Transmembrane</keyword>
<reference evidence="2 3" key="1">
    <citation type="submission" date="2017-12" db="EMBL/GenBank/DDBJ databases">
        <title>Complete genome sequence of Herbivorax saccincola GGR1, a novel Cellulosome-producing hydrolytic bacterium in a thermophilic biogas plant, established by Illumina and Nanopore MinION sequencing.</title>
        <authorList>
            <person name="Pechtl A."/>
            <person name="Ruckert C."/>
            <person name="Koeck D.E."/>
            <person name="Maus I."/>
            <person name="Winkler A."/>
            <person name="Kalinowski J."/>
            <person name="Puhler A."/>
            <person name="Schwarz W.W."/>
            <person name="Zverlov V.V."/>
            <person name="Schluter A."/>
            <person name="Liebl W."/>
        </authorList>
    </citation>
    <scope>NUCLEOTIDE SEQUENCE [LARGE SCALE GENOMIC DNA]</scope>
    <source>
        <strain evidence="3">SR1</strain>
    </source>
</reference>
<name>A0A2K9ENY4_9FIRM</name>